<evidence type="ECO:0000256" key="4">
    <source>
        <dbReference type="ARBA" id="ARBA00022527"/>
    </source>
</evidence>
<evidence type="ECO:0000256" key="9">
    <source>
        <dbReference type="ARBA" id="ARBA00022777"/>
    </source>
</evidence>
<evidence type="ECO:0000256" key="12">
    <source>
        <dbReference type="ARBA" id="ARBA00023136"/>
    </source>
</evidence>
<feature type="binding site" evidence="14">
    <location>
        <position position="540"/>
    </location>
    <ligand>
        <name>ATP</name>
        <dbReference type="ChEBI" id="CHEBI:30616"/>
    </ligand>
</feature>
<dbReference type="GeneID" id="111250663"/>
<dbReference type="InterPro" id="IPR000719">
    <property type="entry name" value="Prot_kinase_dom"/>
</dbReference>
<reference evidence="19" key="1">
    <citation type="submission" date="2021-01" db="UniProtKB">
        <authorList>
            <consortium name="EnsemblMetazoa"/>
        </authorList>
    </citation>
    <scope>IDENTIFICATION</scope>
</reference>
<evidence type="ECO:0000313" key="20">
    <source>
        <dbReference type="Proteomes" id="UP000594260"/>
    </source>
</evidence>
<evidence type="ECO:0000256" key="15">
    <source>
        <dbReference type="SAM" id="MobiDB-lite"/>
    </source>
</evidence>
<dbReference type="SUPFAM" id="SSF56112">
    <property type="entry name" value="Protein kinase-like (PK-like)"/>
    <property type="match status" value="1"/>
</dbReference>
<feature type="domain" description="Protein kinase" evidence="17">
    <location>
        <begin position="513"/>
        <end position="802"/>
    </location>
</feature>
<evidence type="ECO:0000256" key="13">
    <source>
        <dbReference type="ARBA" id="ARBA00023170"/>
    </source>
</evidence>
<evidence type="ECO:0000256" key="6">
    <source>
        <dbReference type="ARBA" id="ARBA00022692"/>
    </source>
</evidence>
<dbReference type="InterPro" id="IPR008271">
    <property type="entry name" value="Ser/Thr_kinase_AS"/>
</dbReference>
<evidence type="ECO:0000256" key="3">
    <source>
        <dbReference type="ARBA" id="ARBA00012401"/>
    </source>
</evidence>
<dbReference type="GO" id="GO:0004675">
    <property type="term" value="F:transmembrane receptor protein serine/threonine kinase activity"/>
    <property type="evidence" value="ECO:0007669"/>
    <property type="project" value="UniProtKB-EC"/>
</dbReference>
<dbReference type="InterPro" id="IPR003605">
    <property type="entry name" value="GS_dom"/>
</dbReference>
<protein>
    <recommendedName>
        <fullName evidence="3">receptor protein serine/threonine kinase</fullName>
        <ecNumber evidence="3">2.7.11.30</ecNumber>
    </recommendedName>
</protein>
<keyword evidence="7" id="KW-0732">Signal</keyword>
<dbReference type="InParanoid" id="A0A7M7K8D6"/>
<evidence type="ECO:0000256" key="5">
    <source>
        <dbReference type="ARBA" id="ARBA00022679"/>
    </source>
</evidence>
<dbReference type="PANTHER" id="PTHR23255:SF71">
    <property type="entry name" value="RECEPTOR PROTEIN SERINE_THREONINE KINASE"/>
    <property type="match status" value="1"/>
</dbReference>
<dbReference type="AlphaFoldDB" id="A0A7M7K8D6"/>
<evidence type="ECO:0000313" key="19">
    <source>
        <dbReference type="EnsemblMetazoa" id="XP_022661947"/>
    </source>
</evidence>
<dbReference type="PROSITE" id="PS51256">
    <property type="entry name" value="GS"/>
    <property type="match status" value="1"/>
</dbReference>
<feature type="region of interest" description="Disordered" evidence="15">
    <location>
        <begin position="94"/>
        <end position="116"/>
    </location>
</feature>
<comment type="subcellular location">
    <subcellularLocation>
        <location evidence="1">Membrane</location>
        <topology evidence="1">Single-pass type I membrane protein</topology>
    </subcellularLocation>
</comment>
<organism evidence="19 20">
    <name type="scientific">Varroa destructor</name>
    <name type="common">Honeybee mite</name>
    <dbReference type="NCBI Taxonomy" id="109461"/>
    <lineage>
        <taxon>Eukaryota</taxon>
        <taxon>Metazoa</taxon>
        <taxon>Ecdysozoa</taxon>
        <taxon>Arthropoda</taxon>
        <taxon>Chelicerata</taxon>
        <taxon>Arachnida</taxon>
        <taxon>Acari</taxon>
        <taxon>Parasitiformes</taxon>
        <taxon>Mesostigmata</taxon>
        <taxon>Gamasina</taxon>
        <taxon>Dermanyssoidea</taxon>
        <taxon>Varroidae</taxon>
        <taxon>Varroa</taxon>
    </lineage>
</organism>
<dbReference type="PROSITE" id="PS00107">
    <property type="entry name" value="PROTEIN_KINASE_ATP"/>
    <property type="match status" value="1"/>
</dbReference>
<dbReference type="OrthoDB" id="69842at2759"/>
<keyword evidence="8 14" id="KW-0547">Nucleotide-binding</keyword>
<keyword evidence="10 14" id="KW-0067">ATP-binding</keyword>
<keyword evidence="5" id="KW-0808">Transferase</keyword>
<evidence type="ECO:0000256" key="7">
    <source>
        <dbReference type="ARBA" id="ARBA00022729"/>
    </source>
</evidence>
<dbReference type="InterPro" id="IPR011009">
    <property type="entry name" value="Kinase-like_dom_sf"/>
</dbReference>
<dbReference type="EnsemblMetazoa" id="XM_022806212">
    <property type="protein sequence ID" value="XP_022661947"/>
    <property type="gene ID" value="LOC111250663"/>
</dbReference>
<dbReference type="InterPro" id="IPR045860">
    <property type="entry name" value="Snake_toxin-like_sf"/>
</dbReference>
<dbReference type="GO" id="GO:0005886">
    <property type="term" value="C:plasma membrane"/>
    <property type="evidence" value="ECO:0007669"/>
    <property type="project" value="TreeGrafter"/>
</dbReference>
<dbReference type="SMART" id="SM00467">
    <property type="entry name" value="GS"/>
    <property type="match status" value="1"/>
</dbReference>
<dbReference type="InterPro" id="IPR000333">
    <property type="entry name" value="TGFB_receptor"/>
</dbReference>
<comment type="similarity">
    <text evidence="2">Belongs to the protein kinase superfamily. TKL Ser/Thr protein kinase family. TGFB receptor subfamily.</text>
</comment>
<dbReference type="Pfam" id="PF08515">
    <property type="entry name" value="TGF_beta_GS"/>
    <property type="match status" value="1"/>
</dbReference>
<evidence type="ECO:0000256" key="8">
    <source>
        <dbReference type="ARBA" id="ARBA00022741"/>
    </source>
</evidence>
<dbReference type="Pfam" id="PF00069">
    <property type="entry name" value="Pkinase"/>
    <property type="match status" value="1"/>
</dbReference>
<keyword evidence="11 16" id="KW-1133">Transmembrane helix</keyword>
<dbReference type="FunCoup" id="A0A7M7K8D6">
    <property type="interactions" value="657"/>
</dbReference>
<evidence type="ECO:0000256" key="1">
    <source>
        <dbReference type="ARBA" id="ARBA00004479"/>
    </source>
</evidence>
<dbReference type="RefSeq" id="XP_022661947.1">
    <property type="nucleotide sequence ID" value="XM_022806212.1"/>
</dbReference>
<dbReference type="GO" id="GO:0043235">
    <property type="term" value="C:receptor complex"/>
    <property type="evidence" value="ECO:0007669"/>
    <property type="project" value="TreeGrafter"/>
</dbReference>
<dbReference type="Gene3D" id="2.10.60.10">
    <property type="entry name" value="CD59"/>
    <property type="match status" value="1"/>
</dbReference>
<feature type="region of interest" description="Disordered" evidence="15">
    <location>
        <begin position="153"/>
        <end position="175"/>
    </location>
</feature>
<keyword evidence="9" id="KW-0418">Kinase</keyword>
<dbReference type="PROSITE" id="PS50011">
    <property type="entry name" value="PROTEIN_KINASE_DOM"/>
    <property type="match status" value="1"/>
</dbReference>
<dbReference type="KEGG" id="vde:111250663"/>
<keyword evidence="4" id="KW-0723">Serine/threonine-protein kinase</keyword>
<evidence type="ECO:0000256" key="10">
    <source>
        <dbReference type="ARBA" id="ARBA00022840"/>
    </source>
</evidence>
<dbReference type="FunFam" id="3.30.200.20:FF:000023">
    <property type="entry name" value="Receptor protein serine/threonine kinase"/>
    <property type="match status" value="1"/>
</dbReference>
<feature type="transmembrane region" description="Helical" evidence="16">
    <location>
        <begin position="435"/>
        <end position="458"/>
    </location>
</feature>
<evidence type="ECO:0000256" key="11">
    <source>
        <dbReference type="ARBA" id="ARBA00022989"/>
    </source>
</evidence>
<evidence type="ECO:0000256" key="2">
    <source>
        <dbReference type="ARBA" id="ARBA00009605"/>
    </source>
</evidence>
<dbReference type="GO" id="GO:0005524">
    <property type="term" value="F:ATP binding"/>
    <property type="evidence" value="ECO:0007669"/>
    <property type="project" value="UniProtKB-UniRule"/>
</dbReference>
<dbReference type="InterPro" id="IPR017441">
    <property type="entry name" value="Protein_kinase_ATP_BS"/>
</dbReference>
<dbReference type="PROSITE" id="PS00108">
    <property type="entry name" value="PROTEIN_KINASE_ST"/>
    <property type="match status" value="1"/>
</dbReference>
<dbReference type="PANTHER" id="PTHR23255">
    <property type="entry name" value="TRANSFORMING GROWTH FACTOR-BETA RECEPTOR TYPE I AND II"/>
    <property type="match status" value="1"/>
</dbReference>
<dbReference type="Pfam" id="PF01064">
    <property type="entry name" value="Activin_recp"/>
    <property type="match status" value="1"/>
</dbReference>
<dbReference type="InterPro" id="IPR000472">
    <property type="entry name" value="Activin_recp"/>
</dbReference>
<name>A0A7M7K8D6_VARDE</name>
<dbReference type="Gene3D" id="3.30.200.20">
    <property type="entry name" value="Phosphorylase Kinase, domain 1"/>
    <property type="match status" value="1"/>
</dbReference>
<feature type="compositionally biased region" description="Basic residues" evidence="15">
    <location>
        <begin position="160"/>
        <end position="174"/>
    </location>
</feature>
<keyword evidence="6 16" id="KW-0812">Transmembrane</keyword>
<accession>A0A7M7K8D6</accession>
<keyword evidence="13" id="KW-0675">Receptor</keyword>
<evidence type="ECO:0000259" key="17">
    <source>
        <dbReference type="PROSITE" id="PS50011"/>
    </source>
</evidence>
<feature type="domain" description="GS" evidence="18">
    <location>
        <begin position="484"/>
        <end position="512"/>
    </location>
</feature>
<keyword evidence="12 16" id="KW-0472">Membrane</keyword>
<evidence type="ECO:0000256" key="16">
    <source>
        <dbReference type="SAM" id="Phobius"/>
    </source>
</evidence>
<dbReference type="Proteomes" id="UP000594260">
    <property type="component" value="Unplaced"/>
</dbReference>
<evidence type="ECO:0000256" key="14">
    <source>
        <dbReference type="PROSITE-ProRule" id="PRU10141"/>
    </source>
</evidence>
<keyword evidence="20" id="KW-1185">Reference proteome</keyword>
<proteinExistence type="inferred from homology"/>
<dbReference type="GO" id="GO:0071363">
    <property type="term" value="P:cellular response to growth factor stimulus"/>
    <property type="evidence" value="ECO:0007669"/>
    <property type="project" value="TreeGrafter"/>
</dbReference>
<dbReference type="SMART" id="SM00220">
    <property type="entry name" value="S_TKc"/>
    <property type="match status" value="1"/>
</dbReference>
<dbReference type="CDD" id="cd23598">
    <property type="entry name" value="TFP_LU_ECD_Babo"/>
    <property type="match status" value="1"/>
</dbReference>
<sequence>MLSRRVGHLLEPHEVNDTTRTATALRLANEEIADILKLLVVSDYDGAAELVERQLPGTAHKTNLDVPMGNQFMRNKHTDSTYSLRAPNIIKGSVKEDSARKKLNSSPKGSENYEKRVGCQVPGQGNGKMSCHPQVKSANYKKLEIHQIIHSNSTTDNTRASKKKIRRLKKHRRDPKTTFKGISKLEKGARFITRSHFKEKMFCCTNVLAFTKNVPDATNGSMHEKTGKNCTPTVRLRGGILYQDRNLVQAPRCDERMTKIYHKHGGVGASGDRFSMSSSPLPSGRPNLLELCNSPGSDLPKLRCYCNDCTTSNYTCETNGVCFAGTKRVDGDKYEFYYRCLDKPRMFPGEDYISQCNRTSTANQFDTRLSSTPAHSIRGQLKLGHKHDFVPEESNWCCDSEEMCNRKLSPEKALQPIGMKGPVPTSPSYSANATLWLAGGILSVALAVLVVLSLTVYYSRRRKDRDMLERAEGGESEPMILPPGSIRDLLDMTTSGSGSGLPLLVQRSIARQITLLETIGKGRFGEVWRGRWRSENVAVKIFSTRDERSWFREVEIYQTVMLRHDNILGFIAADNKDNGTWTQLWLVTDFHEKGSLFDYLMEHTVDPYTLSKMALTIANGISHLHMEIVGTQGKPAIAHRDIKSRNVLVKSDLTCAIADLGLAVRYDSATRSIDIPPNSHVGTKRYLSPEILDGTMAVHQFDSFKRADMYALGLVLWELCRRCSLIADEYQLPYFDVVAPDPSIEEMKHIVCDKKLRPTIPESWHTACPELVALSRIMAECWYENPAARLTALRVKKTVSAVGIERSSQSDSSSDVKA</sequence>
<dbReference type="FunFam" id="1.10.510.10:FF:000304">
    <property type="entry name" value="Receptor protein serine/threonine kinase"/>
    <property type="match status" value="1"/>
</dbReference>
<evidence type="ECO:0000259" key="18">
    <source>
        <dbReference type="PROSITE" id="PS51256"/>
    </source>
</evidence>
<dbReference type="Gene3D" id="1.10.510.10">
    <property type="entry name" value="Transferase(Phosphotransferase) domain 1"/>
    <property type="match status" value="1"/>
</dbReference>
<dbReference type="EC" id="2.7.11.30" evidence="3"/>